<gene>
    <name evidence="1" type="ORF">T07_2861</name>
</gene>
<name>A0A0V0RAE9_9BILA</name>
<dbReference type="OrthoDB" id="1732264at2759"/>
<evidence type="ECO:0000313" key="2">
    <source>
        <dbReference type="Proteomes" id="UP000054630"/>
    </source>
</evidence>
<reference evidence="1 2" key="1">
    <citation type="submission" date="2015-01" db="EMBL/GenBank/DDBJ databases">
        <title>Evolution of Trichinella species and genotypes.</title>
        <authorList>
            <person name="Korhonen P.K."/>
            <person name="Edoardo P."/>
            <person name="Giuseppe L.R."/>
            <person name="Gasser R.B."/>
        </authorList>
    </citation>
    <scope>NUCLEOTIDE SEQUENCE [LARGE SCALE GENOMIC DNA]</scope>
    <source>
        <strain evidence="1">ISS37</strain>
    </source>
</reference>
<dbReference type="InterPro" id="IPR045076">
    <property type="entry name" value="MutS"/>
</dbReference>
<dbReference type="EMBL" id="JYDL01002126">
    <property type="protein sequence ID" value="KRX11468.1"/>
    <property type="molecule type" value="Genomic_DNA"/>
</dbReference>
<dbReference type="GO" id="GO:0006298">
    <property type="term" value="P:mismatch repair"/>
    <property type="evidence" value="ECO:0007669"/>
    <property type="project" value="InterPro"/>
</dbReference>
<organism evidence="1 2">
    <name type="scientific">Trichinella nelsoni</name>
    <dbReference type="NCBI Taxonomy" id="6336"/>
    <lineage>
        <taxon>Eukaryota</taxon>
        <taxon>Metazoa</taxon>
        <taxon>Ecdysozoa</taxon>
        <taxon>Nematoda</taxon>
        <taxon>Enoplea</taxon>
        <taxon>Dorylaimia</taxon>
        <taxon>Trichinellida</taxon>
        <taxon>Trichinellidae</taxon>
        <taxon>Trichinella</taxon>
    </lineage>
</organism>
<dbReference type="GO" id="GO:0030983">
    <property type="term" value="F:mismatched DNA binding"/>
    <property type="evidence" value="ECO:0007669"/>
    <property type="project" value="InterPro"/>
</dbReference>
<dbReference type="STRING" id="6336.A0A0V0RAE9"/>
<dbReference type="GO" id="GO:0140664">
    <property type="term" value="F:ATP-dependent DNA damage sensor activity"/>
    <property type="evidence" value="ECO:0007669"/>
    <property type="project" value="InterPro"/>
</dbReference>
<evidence type="ECO:0000313" key="1">
    <source>
        <dbReference type="EMBL" id="KRX11468.1"/>
    </source>
</evidence>
<comment type="caution">
    <text evidence="1">The sequence shown here is derived from an EMBL/GenBank/DDBJ whole genome shotgun (WGS) entry which is preliminary data.</text>
</comment>
<protein>
    <submittedName>
        <fullName evidence="1">Uncharacterized protein</fullName>
    </submittedName>
</protein>
<dbReference type="GO" id="GO:0005524">
    <property type="term" value="F:ATP binding"/>
    <property type="evidence" value="ECO:0007669"/>
    <property type="project" value="InterPro"/>
</dbReference>
<sequence length="64" mass="7683">MKEDAEWYRRFMPLSEVIMEFVVNRSLAKLIQQVIDEDGRVKDSASPNLKRLRNQVRTLEKKIY</sequence>
<dbReference type="Proteomes" id="UP000054630">
    <property type="component" value="Unassembled WGS sequence"/>
</dbReference>
<dbReference type="AlphaFoldDB" id="A0A0V0RAE9"/>
<feature type="non-terminal residue" evidence="1">
    <location>
        <position position="64"/>
    </location>
</feature>
<accession>A0A0V0RAE9</accession>
<keyword evidence="2" id="KW-1185">Reference proteome</keyword>
<dbReference type="PANTHER" id="PTHR48466:SF2">
    <property type="entry name" value="OS10G0509000 PROTEIN"/>
    <property type="match status" value="1"/>
</dbReference>
<proteinExistence type="predicted"/>
<dbReference type="PANTHER" id="PTHR48466">
    <property type="entry name" value="OS10G0509000 PROTEIN-RELATED"/>
    <property type="match status" value="1"/>
</dbReference>